<evidence type="ECO:0000313" key="7">
    <source>
        <dbReference type="EMBL" id="ETF04336.1"/>
    </source>
</evidence>
<evidence type="ECO:0000259" key="5">
    <source>
        <dbReference type="Pfam" id="PF00389"/>
    </source>
</evidence>
<dbReference type="Pfam" id="PF00389">
    <property type="entry name" value="2-Hacid_dh"/>
    <property type="match status" value="1"/>
</dbReference>
<evidence type="ECO:0000256" key="3">
    <source>
        <dbReference type="ARBA" id="ARBA00023027"/>
    </source>
</evidence>
<dbReference type="Pfam" id="PF02826">
    <property type="entry name" value="2-Hacid_dh_C"/>
    <property type="match status" value="1"/>
</dbReference>
<evidence type="ECO:0000259" key="6">
    <source>
        <dbReference type="Pfam" id="PF02826"/>
    </source>
</evidence>
<keyword evidence="2 4" id="KW-0560">Oxidoreductase</keyword>
<gene>
    <name evidence="7" type="ORF">W822_03985</name>
</gene>
<dbReference type="InterPro" id="IPR029753">
    <property type="entry name" value="D-isomer_DH_CS"/>
</dbReference>
<evidence type="ECO:0000256" key="4">
    <source>
        <dbReference type="RuleBase" id="RU003719"/>
    </source>
</evidence>
<keyword evidence="8" id="KW-1185">Reference proteome</keyword>
<dbReference type="eggNOG" id="COG0111">
    <property type="taxonomic scope" value="Bacteria"/>
</dbReference>
<dbReference type="Gene3D" id="3.40.50.720">
    <property type="entry name" value="NAD(P)-binding Rossmann-like Domain"/>
    <property type="match status" value="2"/>
</dbReference>
<feature type="domain" description="D-isomer specific 2-hydroxyacid dehydrogenase catalytic" evidence="5">
    <location>
        <begin position="5"/>
        <end position="311"/>
    </location>
</feature>
<evidence type="ECO:0000313" key="8">
    <source>
        <dbReference type="Proteomes" id="UP000018733"/>
    </source>
</evidence>
<dbReference type="AlphaFoldDB" id="V8QWL7"/>
<dbReference type="InterPro" id="IPR006140">
    <property type="entry name" value="D-isomer_DH_NAD-bd"/>
</dbReference>
<keyword evidence="3" id="KW-0520">NAD</keyword>
<dbReference type="CDD" id="cd12173">
    <property type="entry name" value="PGDH_4"/>
    <property type="match status" value="1"/>
</dbReference>
<dbReference type="GO" id="GO:0016616">
    <property type="term" value="F:oxidoreductase activity, acting on the CH-OH group of donors, NAD or NADP as acceptor"/>
    <property type="evidence" value="ECO:0007669"/>
    <property type="project" value="InterPro"/>
</dbReference>
<dbReference type="PROSITE" id="PS00671">
    <property type="entry name" value="D_2_HYDROXYACID_DH_3"/>
    <property type="match status" value="1"/>
</dbReference>
<dbReference type="SUPFAM" id="SSF52283">
    <property type="entry name" value="Formate/glycerate dehydrogenase catalytic domain-like"/>
    <property type="match status" value="1"/>
</dbReference>
<dbReference type="InterPro" id="IPR036291">
    <property type="entry name" value="NAD(P)-bd_dom_sf"/>
</dbReference>
<dbReference type="GO" id="GO:0051287">
    <property type="term" value="F:NAD binding"/>
    <property type="evidence" value="ECO:0007669"/>
    <property type="project" value="InterPro"/>
</dbReference>
<dbReference type="InterPro" id="IPR006139">
    <property type="entry name" value="D-isomer_2_OHA_DH_cat_dom"/>
</dbReference>
<organism evidence="7 8">
    <name type="scientific">Advenella kashmirensis W13003</name>
    <dbReference type="NCBI Taxonomy" id="1424334"/>
    <lineage>
        <taxon>Bacteria</taxon>
        <taxon>Pseudomonadati</taxon>
        <taxon>Pseudomonadota</taxon>
        <taxon>Betaproteobacteria</taxon>
        <taxon>Burkholderiales</taxon>
        <taxon>Alcaligenaceae</taxon>
    </lineage>
</organism>
<proteinExistence type="inferred from homology"/>
<dbReference type="PATRIC" id="fig|1424334.3.peg.801"/>
<dbReference type="InterPro" id="IPR050857">
    <property type="entry name" value="D-2-hydroxyacid_DH"/>
</dbReference>
<sequence length="311" mass="33752">MKKIYILDAFHEAGVNLAKEHAQVVCWPDPAIASWPDDADGVMVRMTPITGQDLARAKKVKVICKQGVGVDTIDLEAARLHAIPVCRTPGVNSEAVAELAFSLALSVTRRICRFDRMLRAGQEIVRPQHLGLEMAGKTVGLIGMGNISTRVARKWIGAFDAKIICHDPYAPENAWQDIPHQRVDSLDAVLTQADVVSLHLPLTTESRHMIGRKQLESMKPDAVIVNTSRGGIIDEQALYEVMRAGHLFGAGLDVFEQEPPPADHPLLSLPNVVATPHAAGGTRETQQKSALQVAQQVIDVLAGHPPANQVN</sequence>
<dbReference type="Proteomes" id="UP000018733">
    <property type="component" value="Unassembled WGS sequence"/>
</dbReference>
<evidence type="ECO:0000256" key="1">
    <source>
        <dbReference type="ARBA" id="ARBA00005854"/>
    </source>
</evidence>
<name>V8QWL7_9BURK</name>
<dbReference type="OrthoDB" id="9805416at2"/>
<dbReference type="SUPFAM" id="SSF51735">
    <property type="entry name" value="NAD(P)-binding Rossmann-fold domains"/>
    <property type="match status" value="1"/>
</dbReference>
<reference evidence="7 8" key="1">
    <citation type="journal article" date="2014" name="Genome Announc.">
        <title>Draft Genome Sequence of Advenella kashmirensis Strain W13003, a Polycyclic Aromatic Hydrocarbon-Degrading Bacterium.</title>
        <authorList>
            <person name="Wang X."/>
            <person name="Jin D."/>
            <person name="Zhou L."/>
            <person name="Wu L."/>
            <person name="An W."/>
            <person name="Zhao L."/>
        </authorList>
    </citation>
    <scope>NUCLEOTIDE SEQUENCE [LARGE SCALE GENOMIC DNA]</scope>
    <source>
        <strain evidence="7 8">W13003</strain>
    </source>
</reference>
<comment type="caution">
    <text evidence="7">The sequence shown here is derived from an EMBL/GenBank/DDBJ whole genome shotgun (WGS) entry which is preliminary data.</text>
</comment>
<accession>V8QWL7</accession>
<evidence type="ECO:0000256" key="2">
    <source>
        <dbReference type="ARBA" id="ARBA00023002"/>
    </source>
</evidence>
<dbReference type="PANTHER" id="PTHR42789:SF1">
    <property type="entry name" value="D-ISOMER SPECIFIC 2-HYDROXYACID DEHYDROGENASE FAMILY PROTEIN (AFU_ORTHOLOGUE AFUA_6G10090)"/>
    <property type="match status" value="1"/>
</dbReference>
<dbReference type="STRING" id="1424334.W822_03985"/>
<dbReference type="PANTHER" id="PTHR42789">
    <property type="entry name" value="D-ISOMER SPECIFIC 2-HYDROXYACID DEHYDROGENASE FAMILY PROTEIN (AFU_ORTHOLOGUE AFUA_6G10090)"/>
    <property type="match status" value="1"/>
</dbReference>
<dbReference type="RefSeq" id="WP_024003863.1">
    <property type="nucleotide sequence ID" value="NZ_KI650979.1"/>
</dbReference>
<comment type="similarity">
    <text evidence="1 4">Belongs to the D-isomer specific 2-hydroxyacid dehydrogenase family.</text>
</comment>
<dbReference type="FunFam" id="3.40.50.720:FF:000203">
    <property type="entry name" value="D-3-phosphoglycerate dehydrogenase (SerA)"/>
    <property type="match status" value="1"/>
</dbReference>
<dbReference type="HOGENOM" id="CLU_019796_1_3_4"/>
<dbReference type="PROSITE" id="PS00670">
    <property type="entry name" value="D_2_HYDROXYACID_DH_2"/>
    <property type="match status" value="1"/>
</dbReference>
<feature type="domain" description="D-isomer specific 2-hydroxyacid dehydrogenase NAD-binding" evidence="6">
    <location>
        <begin position="102"/>
        <end position="279"/>
    </location>
</feature>
<dbReference type="EMBL" id="AYXT01000001">
    <property type="protein sequence ID" value="ETF04336.1"/>
    <property type="molecule type" value="Genomic_DNA"/>
</dbReference>
<protein>
    <submittedName>
        <fullName evidence="7">3-phosphoglycerate dehydrogenase</fullName>
    </submittedName>
</protein>